<accession>A0AAV5ITI2</accession>
<comment type="caution">
    <text evidence="1">The sequence shown here is derived from an EMBL/GenBank/DDBJ whole genome shotgun (WGS) entry which is preliminary data.</text>
</comment>
<dbReference type="Proteomes" id="UP001054252">
    <property type="component" value="Unassembled WGS sequence"/>
</dbReference>
<proteinExistence type="predicted"/>
<reference evidence="1 2" key="1">
    <citation type="journal article" date="2021" name="Commun. Biol.">
        <title>The genome of Shorea leprosula (Dipterocarpaceae) highlights the ecological relevance of drought in aseasonal tropical rainforests.</title>
        <authorList>
            <person name="Ng K.K.S."/>
            <person name="Kobayashi M.J."/>
            <person name="Fawcett J.A."/>
            <person name="Hatakeyama M."/>
            <person name="Paape T."/>
            <person name="Ng C.H."/>
            <person name="Ang C.C."/>
            <person name="Tnah L.H."/>
            <person name="Lee C.T."/>
            <person name="Nishiyama T."/>
            <person name="Sese J."/>
            <person name="O'Brien M.J."/>
            <person name="Copetti D."/>
            <person name="Mohd Noor M.I."/>
            <person name="Ong R.C."/>
            <person name="Putra M."/>
            <person name="Sireger I.Z."/>
            <person name="Indrioko S."/>
            <person name="Kosugi Y."/>
            <person name="Izuno A."/>
            <person name="Isagi Y."/>
            <person name="Lee S.L."/>
            <person name="Shimizu K.K."/>
        </authorList>
    </citation>
    <scope>NUCLEOTIDE SEQUENCE [LARGE SCALE GENOMIC DNA]</scope>
    <source>
        <strain evidence="1">214</strain>
    </source>
</reference>
<evidence type="ECO:0000313" key="2">
    <source>
        <dbReference type="Proteomes" id="UP001054252"/>
    </source>
</evidence>
<dbReference type="AlphaFoldDB" id="A0AAV5ITI2"/>
<protein>
    <submittedName>
        <fullName evidence="1">Uncharacterized protein</fullName>
    </submittedName>
</protein>
<gene>
    <name evidence="1" type="ORF">SLEP1_g13778</name>
</gene>
<name>A0AAV5ITI2_9ROSI</name>
<keyword evidence="2" id="KW-1185">Reference proteome</keyword>
<organism evidence="1 2">
    <name type="scientific">Rubroshorea leprosula</name>
    <dbReference type="NCBI Taxonomy" id="152421"/>
    <lineage>
        <taxon>Eukaryota</taxon>
        <taxon>Viridiplantae</taxon>
        <taxon>Streptophyta</taxon>
        <taxon>Embryophyta</taxon>
        <taxon>Tracheophyta</taxon>
        <taxon>Spermatophyta</taxon>
        <taxon>Magnoliopsida</taxon>
        <taxon>eudicotyledons</taxon>
        <taxon>Gunneridae</taxon>
        <taxon>Pentapetalae</taxon>
        <taxon>rosids</taxon>
        <taxon>malvids</taxon>
        <taxon>Malvales</taxon>
        <taxon>Dipterocarpaceae</taxon>
        <taxon>Rubroshorea</taxon>
    </lineage>
</organism>
<evidence type="ECO:0000313" key="1">
    <source>
        <dbReference type="EMBL" id="GKV01208.1"/>
    </source>
</evidence>
<dbReference type="EMBL" id="BPVZ01000016">
    <property type="protein sequence ID" value="GKV01208.1"/>
    <property type="molecule type" value="Genomic_DNA"/>
</dbReference>
<sequence>MDVIVSLILEQAKAVLQPEVDLITGLCREIHTPIFHLQTYAAMEETARQQIWFWAHSFRETCSDFYN</sequence>